<sequence length="39" mass="4170">MNIVLIAQETQLAIIDGKGVCARKSIPKIGLSVPKSEFT</sequence>
<gene>
    <name evidence="1" type="ORF">SAMN02745220_05235</name>
</gene>
<dbReference type="STRING" id="1121416.SAMN02745220_05235"/>
<evidence type="ECO:0000313" key="1">
    <source>
        <dbReference type="EMBL" id="SHO53633.1"/>
    </source>
</evidence>
<name>A0A1M7YLY3_9BACT</name>
<keyword evidence="2" id="KW-1185">Reference proteome</keyword>
<dbReference type="Proteomes" id="UP000184603">
    <property type="component" value="Unassembled WGS sequence"/>
</dbReference>
<proteinExistence type="predicted"/>
<protein>
    <submittedName>
        <fullName evidence="1">Uncharacterized protein</fullName>
    </submittedName>
</protein>
<organism evidence="1 2">
    <name type="scientific">Desulfopila aestuarii DSM 18488</name>
    <dbReference type="NCBI Taxonomy" id="1121416"/>
    <lineage>
        <taxon>Bacteria</taxon>
        <taxon>Pseudomonadati</taxon>
        <taxon>Thermodesulfobacteriota</taxon>
        <taxon>Desulfobulbia</taxon>
        <taxon>Desulfobulbales</taxon>
        <taxon>Desulfocapsaceae</taxon>
        <taxon>Desulfopila</taxon>
    </lineage>
</organism>
<accession>A0A1M7YLY3</accession>
<dbReference type="AlphaFoldDB" id="A0A1M7YLY3"/>
<reference evidence="1 2" key="1">
    <citation type="submission" date="2016-12" db="EMBL/GenBank/DDBJ databases">
        <authorList>
            <person name="Song W.-J."/>
            <person name="Kurnit D.M."/>
        </authorList>
    </citation>
    <scope>NUCLEOTIDE SEQUENCE [LARGE SCALE GENOMIC DNA]</scope>
    <source>
        <strain evidence="1 2">DSM 18488</strain>
    </source>
</reference>
<evidence type="ECO:0000313" key="2">
    <source>
        <dbReference type="Proteomes" id="UP000184603"/>
    </source>
</evidence>
<dbReference type="EMBL" id="FRFE01000066">
    <property type="protein sequence ID" value="SHO53633.1"/>
    <property type="molecule type" value="Genomic_DNA"/>
</dbReference>